<proteinExistence type="predicted"/>
<name>A0A7C9J3B4_9ACTN</name>
<organism evidence="1 2">
    <name type="scientific">Herbidospora solisilvae</name>
    <dbReference type="NCBI Taxonomy" id="2696284"/>
    <lineage>
        <taxon>Bacteria</taxon>
        <taxon>Bacillati</taxon>
        <taxon>Actinomycetota</taxon>
        <taxon>Actinomycetes</taxon>
        <taxon>Streptosporangiales</taxon>
        <taxon>Streptosporangiaceae</taxon>
        <taxon>Herbidospora</taxon>
    </lineage>
</organism>
<dbReference type="Proteomes" id="UP000479526">
    <property type="component" value="Unassembled WGS sequence"/>
</dbReference>
<dbReference type="AlphaFoldDB" id="A0A7C9J3B4"/>
<evidence type="ECO:0000313" key="2">
    <source>
        <dbReference type="Proteomes" id="UP000479526"/>
    </source>
</evidence>
<comment type="caution">
    <text evidence="1">The sequence shown here is derived from an EMBL/GenBank/DDBJ whole genome shotgun (WGS) entry which is preliminary data.</text>
</comment>
<keyword evidence="2" id="KW-1185">Reference proteome</keyword>
<dbReference type="RefSeq" id="WP_161480786.1">
    <property type="nucleotide sequence ID" value="NZ_WXEW01000005.1"/>
</dbReference>
<dbReference type="EMBL" id="WXEW01000005">
    <property type="protein sequence ID" value="NAS23502.1"/>
    <property type="molecule type" value="Genomic_DNA"/>
</dbReference>
<accession>A0A7C9J3B4</accession>
<sequence>MSRTGWPGSIAILVILGILAIGLPLANSVVADVAVPLRAGTVIGVGQAFDGGSRPVSMLVPAGWSLDESASSLSESVTLVSGGATVQLGAIDVESASPQELWAGQHLIFKAQGVPVRAESPTPIQTVQGVPGLVGMITLDDRTGTQAVFAAPQQGASVLVGGDAAAVAAHRDDISQMIASIKFAGGPQ</sequence>
<reference evidence="1 2" key="1">
    <citation type="submission" date="2020-01" db="EMBL/GenBank/DDBJ databases">
        <title>Herbidospora sp. NEAU-GS84 nov., a novel actinomycete isolated from soil.</title>
        <authorList>
            <person name="Han L."/>
        </authorList>
    </citation>
    <scope>NUCLEOTIDE SEQUENCE [LARGE SCALE GENOMIC DNA]</scope>
    <source>
        <strain evidence="1 2">NEAU-GS84</strain>
    </source>
</reference>
<protein>
    <submittedName>
        <fullName evidence="1">Uncharacterized protein</fullName>
    </submittedName>
</protein>
<gene>
    <name evidence="1" type="ORF">GT755_17600</name>
</gene>
<evidence type="ECO:0000313" key="1">
    <source>
        <dbReference type="EMBL" id="NAS23502.1"/>
    </source>
</evidence>